<protein>
    <recommendedName>
        <fullName evidence="10">Fluoride-specific ion channel FluC</fullName>
    </recommendedName>
</protein>
<reference evidence="12" key="1">
    <citation type="submission" date="2016-10" db="EMBL/GenBank/DDBJ databases">
        <authorList>
            <person name="Varghese N."/>
            <person name="Submissions S."/>
        </authorList>
    </citation>
    <scope>NUCLEOTIDE SEQUENCE [LARGE SCALE GENOMIC DNA]</scope>
    <source>
        <strain evidence="12">DSM 44268</strain>
    </source>
</reference>
<evidence type="ECO:0000256" key="5">
    <source>
        <dbReference type="ARBA" id="ARBA00023136"/>
    </source>
</evidence>
<evidence type="ECO:0000313" key="11">
    <source>
        <dbReference type="EMBL" id="SDG00166.1"/>
    </source>
</evidence>
<dbReference type="GO" id="GO:0140114">
    <property type="term" value="P:cellular detoxification of fluoride"/>
    <property type="evidence" value="ECO:0007669"/>
    <property type="project" value="UniProtKB-UniRule"/>
</dbReference>
<feature type="transmembrane region" description="Helical" evidence="10">
    <location>
        <begin position="6"/>
        <end position="25"/>
    </location>
</feature>
<feature type="transmembrane region" description="Helical" evidence="10">
    <location>
        <begin position="95"/>
        <end position="116"/>
    </location>
</feature>
<accession>A0A1G7QNR3</accession>
<dbReference type="OrthoDB" id="5148600at2"/>
<evidence type="ECO:0000256" key="4">
    <source>
        <dbReference type="ARBA" id="ARBA00022989"/>
    </source>
</evidence>
<evidence type="ECO:0000256" key="8">
    <source>
        <dbReference type="ARBA" id="ARBA00035585"/>
    </source>
</evidence>
<evidence type="ECO:0000256" key="6">
    <source>
        <dbReference type="ARBA" id="ARBA00023303"/>
    </source>
</evidence>
<dbReference type="InterPro" id="IPR003691">
    <property type="entry name" value="FluC"/>
</dbReference>
<evidence type="ECO:0000256" key="7">
    <source>
        <dbReference type="ARBA" id="ARBA00035120"/>
    </source>
</evidence>
<dbReference type="PANTHER" id="PTHR28259:SF1">
    <property type="entry name" value="FLUORIDE EXPORT PROTEIN 1-RELATED"/>
    <property type="match status" value="1"/>
</dbReference>
<dbReference type="PANTHER" id="PTHR28259">
    <property type="entry name" value="FLUORIDE EXPORT PROTEIN 1-RELATED"/>
    <property type="match status" value="1"/>
</dbReference>
<feature type="transmembrane region" description="Helical" evidence="10">
    <location>
        <begin position="59"/>
        <end position="83"/>
    </location>
</feature>
<dbReference type="Proteomes" id="UP000199406">
    <property type="component" value="Unassembled WGS sequence"/>
</dbReference>
<comment type="activity regulation">
    <text evidence="10">Na(+) is not transported, but it plays an essential structural role and its presence is essential for fluoride channel function.</text>
</comment>
<comment type="function">
    <text evidence="9 10">Fluoride-specific ion channel. Important for reducing fluoride concentration in the cell, thus reducing its toxicity.</text>
</comment>
<proteinExistence type="inferred from homology"/>
<evidence type="ECO:0000256" key="3">
    <source>
        <dbReference type="ARBA" id="ARBA00022692"/>
    </source>
</evidence>
<comment type="similarity">
    <text evidence="7 10">Belongs to the fluoride channel Fluc/FEX (TC 1.A.43) family.</text>
</comment>
<dbReference type="RefSeq" id="WP_091770777.1">
    <property type="nucleotide sequence ID" value="NZ_FNBT01000009.1"/>
</dbReference>
<evidence type="ECO:0000256" key="2">
    <source>
        <dbReference type="ARBA" id="ARBA00022475"/>
    </source>
</evidence>
<dbReference type="AlphaFoldDB" id="A0A1G7QNR3"/>
<keyword evidence="2 10" id="KW-1003">Cell membrane</keyword>
<dbReference type="GO" id="GO:0046872">
    <property type="term" value="F:metal ion binding"/>
    <property type="evidence" value="ECO:0007669"/>
    <property type="project" value="UniProtKB-KW"/>
</dbReference>
<feature type="binding site" evidence="10">
    <location>
        <position position="70"/>
    </location>
    <ligand>
        <name>Na(+)</name>
        <dbReference type="ChEBI" id="CHEBI:29101"/>
        <note>structural</note>
    </ligand>
</feature>
<gene>
    <name evidence="10" type="primary">fluC</name>
    <name evidence="10" type="synonym">crcB</name>
    <name evidence="11" type="ORF">SAMN05660662_4119</name>
</gene>
<keyword evidence="12" id="KW-1185">Reference proteome</keyword>
<keyword evidence="10" id="KW-0915">Sodium</keyword>
<comment type="subcellular location">
    <subcellularLocation>
        <location evidence="1 10">Cell membrane</location>
        <topology evidence="1 10">Multi-pass membrane protein</topology>
    </subcellularLocation>
</comment>
<dbReference type="GO" id="GO:0005886">
    <property type="term" value="C:plasma membrane"/>
    <property type="evidence" value="ECO:0007669"/>
    <property type="project" value="UniProtKB-SubCell"/>
</dbReference>
<feature type="binding site" evidence="10">
    <location>
        <position position="73"/>
    </location>
    <ligand>
        <name>Na(+)</name>
        <dbReference type="ChEBI" id="CHEBI:29101"/>
        <note>structural</note>
    </ligand>
</feature>
<dbReference type="STRING" id="1550231.SAMN05660662_4119"/>
<keyword evidence="6 10" id="KW-0407">Ion channel</keyword>
<dbReference type="Pfam" id="PF02537">
    <property type="entry name" value="CRCB"/>
    <property type="match status" value="1"/>
</dbReference>
<keyword evidence="3 10" id="KW-0812">Transmembrane</keyword>
<evidence type="ECO:0000256" key="9">
    <source>
        <dbReference type="ARBA" id="ARBA00049940"/>
    </source>
</evidence>
<keyword evidence="10" id="KW-0479">Metal-binding</keyword>
<keyword evidence="10" id="KW-0813">Transport</keyword>
<evidence type="ECO:0000313" key="12">
    <source>
        <dbReference type="Proteomes" id="UP000199406"/>
    </source>
</evidence>
<evidence type="ECO:0000256" key="1">
    <source>
        <dbReference type="ARBA" id="ARBA00004651"/>
    </source>
</evidence>
<comment type="catalytic activity">
    <reaction evidence="8">
        <text>fluoride(in) = fluoride(out)</text>
        <dbReference type="Rhea" id="RHEA:76159"/>
        <dbReference type="ChEBI" id="CHEBI:17051"/>
    </reaction>
    <physiologicalReaction direction="left-to-right" evidence="8">
        <dbReference type="Rhea" id="RHEA:76160"/>
    </physiologicalReaction>
</comment>
<keyword evidence="10" id="KW-0406">Ion transport</keyword>
<feature type="transmembrane region" description="Helical" evidence="10">
    <location>
        <begin position="32"/>
        <end position="53"/>
    </location>
</feature>
<organism evidence="11 12">
    <name type="scientific">Blastococcus aurantiacus</name>
    <dbReference type="NCBI Taxonomy" id="1550231"/>
    <lineage>
        <taxon>Bacteria</taxon>
        <taxon>Bacillati</taxon>
        <taxon>Actinomycetota</taxon>
        <taxon>Actinomycetes</taxon>
        <taxon>Geodermatophilales</taxon>
        <taxon>Geodermatophilaceae</taxon>
        <taxon>Blastococcus</taxon>
    </lineage>
</organism>
<evidence type="ECO:0000256" key="10">
    <source>
        <dbReference type="HAMAP-Rule" id="MF_00454"/>
    </source>
</evidence>
<dbReference type="HAMAP" id="MF_00454">
    <property type="entry name" value="FluC"/>
    <property type="match status" value="1"/>
</dbReference>
<dbReference type="EMBL" id="FNBT01000009">
    <property type="protein sequence ID" value="SDG00166.1"/>
    <property type="molecule type" value="Genomic_DNA"/>
</dbReference>
<dbReference type="GO" id="GO:0062054">
    <property type="term" value="F:fluoride channel activity"/>
    <property type="evidence" value="ECO:0007669"/>
    <property type="project" value="UniProtKB-UniRule"/>
</dbReference>
<keyword evidence="4 10" id="KW-1133">Transmembrane helix</keyword>
<keyword evidence="5 10" id="KW-0472">Membrane</keyword>
<name>A0A1G7QNR3_9ACTN</name>
<sequence>MTPLLVVLGAMVGAPLRLFAERLAASRRGAGSVAGTAVINVAGSALLGFLLGLADVPGWVAALVGTGFCGTLTTFSTLGAEVVRLGEQGRRARALGYLAGTILLGIGAAAAAYGAAGLL</sequence>